<dbReference type="InterPro" id="IPR027417">
    <property type="entry name" value="P-loop_NTPase"/>
</dbReference>
<dbReference type="RefSeq" id="WP_088263481.1">
    <property type="nucleotide sequence ID" value="NZ_JASZ02000002.1"/>
</dbReference>
<keyword evidence="2" id="KW-1185">Reference proteome</keyword>
<protein>
    <recommendedName>
        <fullName evidence="3">Terminase large subunit gp17-like C-terminal domain-containing protein</fullName>
    </recommendedName>
</protein>
<comment type="caution">
    <text evidence="1">The sequence shown here is derived from an EMBL/GenBank/DDBJ whole genome shotgun (WGS) entry which is preliminary data.</text>
</comment>
<sequence>MANRKKTDKEWLQEWKEFGDNIDNATPIDLAELSTEKLKRIKRLEENDEEWFKYYFPNFYTSEPAPFHLASTKKVMRNSEYYLVRSWARELSKSGRTMMEVLKLILTGKKKNTLLVSNSWDNANRLLMPYKTILERNNRIINDYGQQKRIGSWEEGEFTTRKGCAFRAVGAGQSPRGTRNDSIRPDIILIDDIDTDDDCRNSEIIDKRVKWIDEALIPTRSISNGLLIIACGNIIADYCCITEMGNKADSWEIVNIRDENNKSTWPEKNTEELIDIALRTTSYESIQKEYYNNPMDGGKVFKNLTDKTPFMLKHCDYVVIYADPATSNSESKKSSSKAVGIVANKMREYNIHKAWVDQMTNSKFIDYLFEAYMICKKAGVEVIYIYIENNTLQNPFYEQVLLPLIYAKSQELNIILPIRPDERKKPDKWSRIEGKLEPLVRLEHLTFNEREKDNPHMMRLKAQFKNANSKAKLLDGPDMIEGAVSIIDDKRASEALGSVESVQRQPSRHRL</sequence>
<dbReference type="EMBL" id="JASZ02000002">
    <property type="protein sequence ID" value="OWK99271.1"/>
    <property type="molecule type" value="Genomic_DNA"/>
</dbReference>
<dbReference type="AlphaFoldDB" id="A0A246BCA8"/>
<organism evidence="1 2">
    <name type="scientific">Kaistella haifensis DSM 19056</name>
    <dbReference type="NCBI Taxonomy" id="1450526"/>
    <lineage>
        <taxon>Bacteria</taxon>
        <taxon>Pseudomonadati</taxon>
        <taxon>Bacteroidota</taxon>
        <taxon>Flavobacteriia</taxon>
        <taxon>Flavobacteriales</taxon>
        <taxon>Weeksellaceae</taxon>
        <taxon>Chryseobacterium group</taxon>
        <taxon>Kaistella</taxon>
    </lineage>
</organism>
<proteinExistence type="predicted"/>
<dbReference type="Proteomes" id="UP000197587">
    <property type="component" value="Unassembled WGS sequence"/>
</dbReference>
<gene>
    <name evidence="1" type="ORF">AP75_01935</name>
</gene>
<reference evidence="1 2" key="1">
    <citation type="submission" date="2017-05" db="EMBL/GenBank/DDBJ databases">
        <title>Genome of Chryseobacterium haifense.</title>
        <authorList>
            <person name="Newman J.D."/>
        </authorList>
    </citation>
    <scope>NUCLEOTIDE SEQUENCE [LARGE SCALE GENOMIC DNA]</scope>
    <source>
        <strain evidence="1 2">DSM 19056</strain>
    </source>
</reference>
<evidence type="ECO:0008006" key="3">
    <source>
        <dbReference type="Google" id="ProtNLM"/>
    </source>
</evidence>
<evidence type="ECO:0000313" key="2">
    <source>
        <dbReference type="Proteomes" id="UP000197587"/>
    </source>
</evidence>
<dbReference type="Gene3D" id="3.40.50.300">
    <property type="entry name" value="P-loop containing nucleotide triphosphate hydrolases"/>
    <property type="match status" value="1"/>
</dbReference>
<name>A0A246BCA8_9FLAO</name>
<accession>A0A246BCA8</accession>
<evidence type="ECO:0000313" key="1">
    <source>
        <dbReference type="EMBL" id="OWK99271.1"/>
    </source>
</evidence>